<comment type="caution">
    <text evidence="1">The sequence shown here is derived from an EMBL/GenBank/DDBJ whole genome shotgun (WGS) entry which is preliminary data.</text>
</comment>
<dbReference type="OrthoDB" id="4961412at2759"/>
<evidence type="ECO:0000313" key="1">
    <source>
        <dbReference type="EMBL" id="KAG5949591.1"/>
    </source>
</evidence>
<evidence type="ECO:0000313" key="2">
    <source>
        <dbReference type="Proteomes" id="UP000706124"/>
    </source>
</evidence>
<name>A0A9P7SK06_9HYPO</name>
<dbReference type="AlphaFoldDB" id="A0A9P7SK06"/>
<reference evidence="1 2" key="1">
    <citation type="journal article" date="2020" name="bioRxiv">
        <title>Whole genome comparisons of ergot fungi reveals the divergence and evolution of species within the genus Claviceps are the result of varying mechanisms driving genome evolution and host range expansion.</title>
        <authorList>
            <person name="Wyka S.A."/>
            <person name="Mondo S.J."/>
            <person name="Liu M."/>
            <person name="Dettman J."/>
            <person name="Nalam V."/>
            <person name="Broders K.D."/>
        </authorList>
    </citation>
    <scope>NUCLEOTIDE SEQUENCE [LARGE SCALE GENOMIC DNA]</scope>
    <source>
        <strain evidence="1 2">CCC 1485</strain>
    </source>
</reference>
<dbReference type="EMBL" id="SRPO01000003">
    <property type="protein sequence ID" value="KAG5949591.1"/>
    <property type="molecule type" value="Genomic_DNA"/>
</dbReference>
<dbReference type="Proteomes" id="UP000706124">
    <property type="component" value="Unassembled WGS sequence"/>
</dbReference>
<keyword evidence="2" id="KW-1185">Reference proteome</keyword>
<organism evidence="1 2">
    <name type="scientific">Claviceps pazoutovae</name>
    <dbReference type="NCBI Taxonomy" id="1649127"/>
    <lineage>
        <taxon>Eukaryota</taxon>
        <taxon>Fungi</taxon>
        <taxon>Dikarya</taxon>
        <taxon>Ascomycota</taxon>
        <taxon>Pezizomycotina</taxon>
        <taxon>Sordariomycetes</taxon>
        <taxon>Hypocreomycetidae</taxon>
        <taxon>Hypocreales</taxon>
        <taxon>Clavicipitaceae</taxon>
        <taxon>Claviceps</taxon>
    </lineage>
</organism>
<proteinExistence type="predicted"/>
<gene>
    <name evidence="1" type="ORF">E4U60_003738</name>
</gene>
<protein>
    <submittedName>
        <fullName evidence="1">Uncharacterized protein</fullName>
    </submittedName>
</protein>
<sequence length="76" mass="8343">MALNLTIREAAATRGYVSETDFEAYSRAERAAVWRAGAKTREAGDGDGGREIMRTLPGNRLRGERSTEIKSISVEL</sequence>
<accession>A0A9P7SK06</accession>